<dbReference type="Pfam" id="PF01757">
    <property type="entry name" value="Acyl_transf_3"/>
    <property type="match status" value="1"/>
</dbReference>
<dbReference type="Pfam" id="PF20146">
    <property type="entry name" value="NRF"/>
    <property type="match status" value="1"/>
</dbReference>
<dbReference type="SMART" id="SM00703">
    <property type="entry name" value="NRF"/>
    <property type="match status" value="1"/>
</dbReference>
<evidence type="ECO:0000256" key="1">
    <source>
        <dbReference type="SAM" id="Phobius"/>
    </source>
</evidence>
<dbReference type="InterPro" id="IPR052728">
    <property type="entry name" value="O2_lipid_transport_reg"/>
</dbReference>
<feature type="signal peptide" evidence="2">
    <location>
        <begin position="1"/>
        <end position="17"/>
    </location>
</feature>
<evidence type="ECO:0000313" key="5">
    <source>
        <dbReference type="Proteomes" id="UP001046870"/>
    </source>
</evidence>
<keyword evidence="5" id="KW-1185">Reference proteome</keyword>
<evidence type="ECO:0000313" key="4">
    <source>
        <dbReference type="EMBL" id="KAG7477101.1"/>
    </source>
</evidence>
<dbReference type="AlphaFoldDB" id="A0A9D3Q6Y1"/>
<accession>A0A9D3Q6Y1</accession>
<proteinExistence type="predicted"/>
<name>A0A9D3Q6Y1_MEGAT</name>
<feature type="domain" description="Nose resistant-to-fluoxetine protein N-terminal" evidence="3">
    <location>
        <begin position="24"/>
        <end position="145"/>
    </location>
</feature>
<feature type="transmembrane region" description="Helical" evidence="1">
    <location>
        <begin position="455"/>
        <end position="483"/>
    </location>
</feature>
<feature type="transmembrane region" description="Helical" evidence="1">
    <location>
        <begin position="640"/>
        <end position="662"/>
    </location>
</feature>
<keyword evidence="1" id="KW-0472">Membrane</keyword>
<keyword evidence="1" id="KW-1133">Transmembrane helix</keyword>
<feature type="transmembrane region" description="Helical" evidence="1">
    <location>
        <begin position="533"/>
        <end position="554"/>
    </location>
</feature>
<feature type="transmembrane region" description="Helical" evidence="1">
    <location>
        <begin position="409"/>
        <end position="434"/>
    </location>
</feature>
<feature type="transmembrane region" description="Helical" evidence="1">
    <location>
        <begin position="574"/>
        <end position="591"/>
    </location>
</feature>
<dbReference type="OrthoDB" id="118951at2759"/>
<dbReference type="GO" id="GO:0016747">
    <property type="term" value="F:acyltransferase activity, transferring groups other than amino-acyl groups"/>
    <property type="evidence" value="ECO:0007669"/>
    <property type="project" value="InterPro"/>
</dbReference>
<sequence length="674" mass="75697">MIVAWSVIVLCLTLCSCDHVGNVSQKCMQDTNAFLSEIHKDEPSKYAVLMYDAFGKLGSDIEGGNVNRPGSLEECQLVNGPGFSGQYCHVFLKQDETQYFVGVCVPDSCDEEEVQALVVYETFQQEGQSLIPPIPPPILTESTQGIYTTECFTKIAPDFAIIISLFVCSLLIAVPLAATAYIAVIRWRRRREVGPGVDSPLSATPNHYGTILSNGTPKANTNGCAAREATQMEFGNTREDKSKKSRLYTFMETVSLQTNAVGVWNMAGGGESYSSLNGIRILSLLWIICGHNVQFSAFNNFDNNKRWREAVDNNPLYLCSFSGPVYLAVDTFLILGGLLSAKSFMASVQSADDTLSARLIASYLFKRLKRVQPLHIFIVCLAIGGFSIVPRGSFWFMAADEVANCRKYWWSNVLLINNLLTVTDICVPWSWYLSVDFQFYATTPLMIYFYRLNKFALFAVAAVLLVIPIVAGGLITAWLQIPVHQPSTMESEAFYEYYYNKPWTRYGPYLIGILAGIYMKTKKGHIVKHQWQAALGWISSMIVMALVVWLAYVLRAIPDELSAPHAVYQGLHRTLWALAVSWIILACEEGYGGFINKLLSMKFWIPLSNISFACYMIHPLLIVLYNGEQETPTHYTSYNYFYLFLGHTVMSMIIGYVLTVLIEKPYMFLKRCRG</sequence>
<dbReference type="PANTHER" id="PTHR11161">
    <property type="entry name" value="O-ACYLTRANSFERASE"/>
    <property type="match status" value="1"/>
</dbReference>
<feature type="transmembrane region" description="Helical" evidence="1">
    <location>
        <begin position="503"/>
        <end position="521"/>
    </location>
</feature>
<feature type="transmembrane region" description="Helical" evidence="1">
    <location>
        <begin position="374"/>
        <end position="397"/>
    </location>
</feature>
<protein>
    <recommendedName>
        <fullName evidence="3">Nose resistant-to-fluoxetine protein N-terminal domain-containing protein</fullName>
    </recommendedName>
</protein>
<feature type="transmembrane region" description="Helical" evidence="1">
    <location>
        <begin position="321"/>
        <end position="341"/>
    </location>
</feature>
<keyword evidence="2" id="KW-0732">Signal</keyword>
<feature type="transmembrane region" description="Helical" evidence="1">
    <location>
        <begin position="159"/>
        <end position="184"/>
    </location>
</feature>
<dbReference type="Proteomes" id="UP001046870">
    <property type="component" value="Chromosome 6"/>
</dbReference>
<organism evidence="4 5">
    <name type="scientific">Megalops atlanticus</name>
    <name type="common">Tarpon</name>
    <name type="synonym">Clupea gigantea</name>
    <dbReference type="NCBI Taxonomy" id="7932"/>
    <lineage>
        <taxon>Eukaryota</taxon>
        <taxon>Metazoa</taxon>
        <taxon>Chordata</taxon>
        <taxon>Craniata</taxon>
        <taxon>Vertebrata</taxon>
        <taxon>Euteleostomi</taxon>
        <taxon>Actinopterygii</taxon>
        <taxon>Neopterygii</taxon>
        <taxon>Teleostei</taxon>
        <taxon>Elopiformes</taxon>
        <taxon>Megalopidae</taxon>
        <taxon>Megalops</taxon>
    </lineage>
</organism>
<keyword evidence="1" id="KW-0812">Transmembrane</keyword>
<dbReference type="PANTHER" id="PTHR11161:SF0">
    <property type="entry name" value="O-ACYLTRANSFERASE LIKE PROTEIN"/>
    <property type="match status" value="1"/>
</dbReference>
<evidence type="ECO:0000256" key="2">
    <source>
        <dbReference type="SAM" id="SignalP"/>
    </source>
</evidence>
<dbReference type="InterPro" id="IPR006621">
    <property type="entry name" value="Nose-resist-to-fluoxetine_N"/>
</dbReference>
<reference evidence="4" key="1">
    <citation type="submission" date="2021-01" db="EMBL/GenBank/DDBJ databases">
        <authorList>
            <person name="Zahm M."/>
            <person name="Roques C."/>
            <person name="Cabau C."/>
            <person name="Klopp C."/>
            <person name="Donnadieu C."/>
            <person name="Jouanno E."/>
            <person name="Lampietro C."/>
            <person name="Louis A."/>
            <person name="Herpin A."/>
            <person name="Echchiki A."/>
            <person name="Berthelot C."/>
            <person name="Parey E."/>
            <person name="Roest-Crollius H."/>
            <person name="Braasch I."/>
            <person name="Postlethwait J."/>
            <person name="Bobe J."/>
            <person name="Montfort J."/>
            <person name="Bouchez O."/>
            <person name="Begum T."/>
            <person name="Mejri S."/>
            <person name="Adams A."/>
            <person name="Chen W.-J."/>
            <person name="Guiguen Y."/>
        </authorList>
    </citation>
    <scope>NUCLEOTIDE SEQUENCE</scope>
    <source>
        <strain evidence="4">YG-15Mar2019-1</strain>
        <tissue evidence="4">Brain</tissue>
    </source>
</reference>
<comment type="caution">
    <text evidence="4">The sequence shown here is derived from an EMBL/GenBank/DDBJ whole genome shotgun (WGS) entry which is preliminary data.</text>
</comment>
<gene>
    <name evidence="4" type="ORF">MATL_G00090540</name>
</gene>
<feature type="transmembrane region" description="Helical" evidence="1">
    <location>
        <begin position="281"/>
        <end position="301"/>
    </location>
</feature>
<feature type="chain" id="PRO_5038526468" description="Nose resistant-to-fluoxetine protein N-terminal domain-containing protein" evidence="2">
    <location>
        <begin position="18"/>
        <end position="674"/>
    </location>
</feature>
<feature type="transmembrane region" description="Helical" evidence="1">
    <location>
        <begin position="603"/>
        <end position="625"/>
    </location>
</feature>
<dbReference type="EMBL" id="JAFDVH010000006">
    <property type="protein sequence ID" value="KAG7477101.1"/>
    <property type="molecule type" value="Genomic_DNA"/>
</dbReference>
<dbReference type="InterPro" id="IPR002656">
    <property type="entry name" value="Acyl_transf_3_dom"/>
</dbReference>
<evidence type="ECO:0000259" key="3">
    <source>
        <dbReference type="SMART" id="SM00703"/>
    </source>
</evidence>